<dbReference type="GO" id="GO:0008188">
    <property type="term" value="F:neuropeptide receptor activity"/>
    <property type="evidence" value="ECO:0007669"/>
    <property type="project" value="InterPro"/>
</dbReference>
<feature type="transmembrane region" description="Helical" evidence="10">
    <location>
        <begin position="265"/>
        <end position="294"/>
    </location>
</feature>
<sequence length="410" mass="46261">MQSLEEDGFGSNPESTTPIYEVRLNAGRFGVTMAERLYYSVNSDNGNTSLVPYDISGSVGNVTLRLMEEGTKILLQGLTKYTTSGRNVSFPNIRKKLRIIGKSRVEQVGFLTFLFFGIVIANITVLLATTLSKQGFKSRMTFFIMHLAIADLMVGLVSVLTDLLWKATGYWYAGNVMCHLVRYLQAVAMFASTYVLVALSIDRLEAIARPMSFHNSRTRARILIVAAWILSGLMALPLLVLFEETGDPEHRQCGMRLPSLFYWKLYVTLLATCLFFIPTLIISMCYCIIIYVIWSKARTVTSSSRSNKSKRLVKRFARKTNAGLYPDSNDLKSSTDCSQSSKGVIPQAKIRTIKLTLIIVIGTYQWCSWFLTEQRNSRWLDRIRTLLATMGCLIHQSEKLQADHLISFLV</sequence>
<evidence type="ECO:0000256" key="9">
    <source>
        <dbReference type="ARBA" id="ARBA00023224"/>
    </source>
</evidence>
<evidence type="ECO:0000259" key="11">
    <source>
        <dbReference type="PROSITE" id="PS50262"/>
    </source>
</evidence>
<protein>
    <recommendedName>
        <fullName evidence="11">G-protein coupled receptors family 1 profile domain-containing protein</fullName>
    </recommendedName>
</protein>
<evidence type="ECO:0000313" key="12">
    <source>
        <dbReference type="EMBL" id="KAK2151002.1"/>
    </source>
</evidence>
<evidence type="ECO:0000256" key="10">
    <source>
        <dbReference type="RuleBase" id="RU046427"/>
    </source>
</evidence>
<feature type="transmembrane region" description="Helical" evidence="10">
    <location>
        <begin position="222"/>
        <end position="242"/>
    </location>
</feature>
<name>A0AAD9JD70_9ANNE</name>
<dbReference type="Gene3D" id="1.20.1070.10">
    <property type="entry name" value="Rhodopsin 7-helix transmembrane proteins"/>
    <property type="match status" value="1"/>
</dbReference>
<dbReference type="GO" id="GO:0005000">
    <property type="term" value="F:vasopressin receptor activity"/>
    <property type="evidence" value="ECO:0007669"/>
    <property type="project" value="InterPro"/>
</dbReference>
<dbReference type="Proteomes" id="UP001208570">
    <property type="component" value="Unassembled WGS sequence"/>
</dbReference>
<feature type="transmembrane region" description="Helical" evidence="10">
    <location>
        <begin position="108"/>
        <end position="128"/>
    </location>
</feature>
<keyword evidence="2" id="KW-1003">Cell membrane</keyword>
<organism evidence="12 13">
    <name type="scientific">Paralvinella palmiformis</name>
    <dbReference type="NCBI Taxonomy" id="53620"/>
    <lineage>
        <taxon>Eukaryota</taxon>
        <taxon>Metazoa</taxon>
        <taxon>Spiralia</taxon>
        <taxon>Lophotrochozoa</taxon>
        <taxon>Annelida</taxon>
        <taxon>Polychaeta</taxon>
        <taxon>Sedentaria</taxon>
        <taxon>Canalipalpata</taxon>
        <taxon>Terebellida</taxon>
        <taxon>Terebelliformia</taxon>
        <taxon>Alvinellidae</taxon>
        <taxon>Paralvinella</taxon>
    </lineage>
</organism>
<evidence type="ECO:0000256" key="4">
    <source>
        <dbReference type="ARBA" id="ARBA00022989"/>
    </source>
</evidence>
<dbReference type="InterPro" id="IPR001817">
    <property type="entry name" value="Vasoprsn_rcpt"/>
</dbReference>
<dbReference type="PANTHER" id="PTHR24244">
    <property type="entry name" value="NEUROPEPTIDE S RECEPTOR"/>
    <property type="match status" value="1"/>
</dbReference>
<dbReference type="PANTHER" id="PTHR24244:SF1">
    <property type="entry name" value="G-PROTEIN COUPLED RECEPTORS FAMILY 1 PROFILE DOMAIN-CONTAINING PROTEIN"/>
    <property type="match status" value="1"/>
</dbReference>
<evidence type="ECO:0000256" key="5">
    <source>
        <dbReference type="ARBA" id="ARBA00023040"/>
    </source>
</evidence>
<comment type="subcellular location">
    <subcellularLocation>
        <location evidence="1 10">Cell membrane</location>
        <topology evidence="1 10">Multi-pass membrane protein</topology>
    </subcellularLocation>
</comment>
<dbReference type="GO" id="GO:0005886">
    <property type="term" value="C:plasma membrane"/>
    <property type="evidence" value="ECO:0007669"/>
    <property type="project" value="UniProtKB-SubCell"/>
</dbReference>
<evidence type="ECO:0000313" key="13">
    <source>
        <dbReference type="Proteomes" id="UP001208570"/>
    </source>
</evidence>
<comment type="similarity">
    <text evidence="10">Belongs to the G-protein coupled receptor 1 family. Vasopressin/oxytocin receptor subfamily.</text>
</comment>
<dbReference type="Pfam" id="PF00001">
    <property type="entry name" value="7tm_1"/>
    <property type="match status" value="1"/>
</dbReference>
<dbReference type="AlphaFoldDB" id="A0AAD9JD70"/>
<gene>
    <name evidence="12" type="ORF">LSH36_380g06017</name>
</gene>
<evidence type="ECO:0000256" key="8">
    <source>
        <dbReference type="ARBA" id="ARBA00023180"/>
    </source>
</evidence>
<reference evidence="12" key="1">
    <citation type="journal article" date="2023" name="Mol. Biol. Evol.">
        <title>Third-Generation Sequencing Reveals the Adaptive Role of the Epigenome in Three Deep-Sea Polychaetes.</title>
        <authorList>
            <person name="Perez M."/>
            <person name="Aroh O."/>
            <person name="Sun Y."/>
            <person name="Lan Y."/>
            <person name="Juniper S.K."/>
            <person name="Young C.R."/>
            <person name="Angers B."/>
            <person name="Qian P.Y."/>
        </authorList>
    </citation>
    <scope>NUCLEOTIDE SEQUENCE</scope>
    <source>
        <strain evidence="12">P08H-3</strain>
    </source>
</reference>
<proteinExistence type="inferred from homology"/>
<dbReference type="PRINTS" id="PR00896">
    <property type="entry name" value="VASOPRESSINR"/>
</dbReference>
<dbReference type="EMBL" id="JAODUP010000380">
    <property type="protein sequence ID" value="KAK2151002.1"/>
    <property type="molecule type" value="Genomic_DNA"/>
</dbReference>
<dbReference type="InterPro" id="IPR027294">
    <property type="entry name" value="NPS_rcpt"/>
</dbReference>
<evidence type="ECO:0000256" key="2">
    <source>
        <dbReference type="ARBA" id="ARBA00022475"/>
    </source>
</evidence>
<keyword evidence="13" id="KW-1185">Reference proteome</keyword>
<evidence type="ECO:0000256" key="3">
    <source>
        <dbReference type="ARBA" id="ARBA00022692"/>
    </source>
</evidence>
<keyword evidence="4 10" id="KW-1133">Transmembrane helix</keyword>
<evidence type="ECO:0000256" key="1">
    <source>
        <dbReference type="ARBA" id="ARBA00004651"/>
    </source>
</evidence>
<accession>A0AAD9JD70</accession>
<comment type="caution">
    <text evidence="12">The sequence shown here is derived from an EMBL/GenBank/DDBJ whole genome shotgun (WGS) entry which is preliminary data.</text>
</comment>
<evidence type="ECO:0000256" key="7">
    <source>
        <dbReference type="ARBA" id="ARBA00023170"/>
    </source>
</evidence>
<keyword evidence="3 10" id="KW-0812">Transmembrane</keyword>
<feature type="transmembrane region" description="Helical" evidence="10">
    <location>
        <begin position="180"/>
        <end position="201"/>
    </location>
</feature>
<keyword evidence="5 10" id="KW-0297">G-protein coupled receptor</keyword>
<dbReference type="PRINTS" id="PR00237">
    <property type="entry name" value="GPCRRHODOPSN"/>
</dbReference>
<feature type="domain" description="G-protein coupled receptors family 1 profile" evidence="11">
    <location>
        <begin position="121"/>
        <end position="314"/>
    </location>
</feature>
<comment type="caution">
    <text evidence="10">Lacks conserved residue(s) required for the propagation of feature annotation.</text>
</comment>
<keyword evidence="7 10" id="KW-0675">Receptor</keyword>
<feature type="transmembrane region" description="Helical" evidence="10">
    <location>
        <begin position="140"/>
        <end position="160"/>
    </location>
</feature>
<dbReference type="SUPFAM" id="SSF81321">
    <property type="entry name" value="Family A G protein-coupled receptor-like"/>
    <property type="match status" value="1"/>
</dbReference>
<keyword evidence="8 10" id="KW-0325">Glycoprotein</keyword>
<dbReference type="InterPro" id="IPR017452">
    <property type="entry name" value="GPCR_Rhodpsn_7TM"/>
</dbReference>
<keyword evidence="9 10" id="KW-0807">Transducer</keyword>
<keyword evidence="6 10" id="KW-0472">Membrane</keyword>
<dbReference type="InterPro" id="IPR000276">
    <property type="entry name" value="GPCR_Rhodpsn"/>
</dbReference>
<dbReference type="PROSITE" id="PS50262">
    <property type="entry name" value="G_PROTEIN_RECEP_F1_2"/>
    <property type="match status" value="1"/>
</dbReference>
<evidence type="ECO:0000256" key="6">
    <source>
        <dbReference type="ARBA" id="ARBA00023136"/>
    </source>
</evidence>